<feature type="region of interest" description="Disordered" evidence="2">
    <location>
        <begin position="231"/>
        <end position="266"/>
    </location>
</feature>
<evidence type="ECO:0000313" key="3">
    <source>
        <dbReference type="EMBL" id="CAD5119232.1"/>
    </source>
</evidence>
<dbReference type="AlphaFoldDB" id="A0A7I8VSD8"/>
<dbReference type="GO" id="GO:0034315">
    <property type="term" value="P:regulation of Arp2/3 complex-mediated actin nucleation"/>
    <property type="evidence" value="ECO:0007669"/>
    <property type="project" value="InterPro"/>
</dbReference>
<dbReference type="PANTHER" id="PTHR34529">
    <property type="entry name" value="AP-1 COMPLEX-ASSOCIATED REGULATORY PROTEIN"/>
    <property type="match status" value="1"/>
</dbReference>
<evidence type="ECO:0000256" key="2">
    <source>
        <dbReference type="SAM" id="MobiDB-lite"/>
    </source>
</evidence>
<gene>
    <name evidence="3" type="ORF">DGYR_LOCUS7504</name>
</gene>
<dbReference type="OrthoDB" id="10069720at2759"/>
<dbReference type="GO" id="GO:0005829">
    <property type="term" value="C:cytosol"/>
    <property type="evidence" value="ECO:0007669"/>
    <property type="project" value="GOC"/>
</dbReference>
<dbReference type="Proteomes" id="UP000549394">
    <property type="component" value="Unassembled WGS sequence"/>
</dbReference>
<protein>
    <submittedName>
        <fullName evidence="3">DgyrCDS7865</fullName>
    </submittedName>
</protein>
<feature type="coiled-coil region" evidence="1">
    <location>
        <begin position="73"/>
        <end position="100"/>
    </location>
</feature>
<sequence length="266" mass="30468">MGNCCDRCLGRFDRRKYLRTRYNIEKDFSIEFDQLIDNEQHADELCNVVTDEEKALVKAKRFNDLVAHQKLLDREIERNLVKQEEELRMEEEAFYEAKREAARVAKAQKMKEQKVKNTSNWLGDEKEDWDVAGEEDFETFMESVKARSLAARTRAIASQVPVDTQSTTSSLTKERVLSESSSIDLEWEHEEGMEQLAQSRAGKKKNNDLNADLAELSVKVLKAKVDSSGGQTFLNNFTTTPDTDEDAAETRTLLARSNSADEEVDR</sequence>
<comment type="caution">
    <text evidence="3">The sequence shown here is derived from an EMBL/GenBank/DDBJ whole genome shotgun (WGS) entry which is preliminary data.</text>
</comment>
<dbReference type="Pfam" id="PF15745">
    <property type="entry name" value="AP1AR"/>
    <property type="match status" value="1"/>
</dbReference>
<dbReference type="GO" id="GO:2000146">
    <property type="term" value="P:negative regulation of cell motility"/>
    <property type="evidence" value="ECO:0007669"/>
    <property type="project" value="InterPro"/>
</dbReference>
<dbReference type="PANTHER" id="PTHR34529:SF1">
    <property type="entry name" value="AP-1 COMPLEX-ASSOCIATED REGULATORY PROTEIN"/>
    <property type="match status" value="1"/>
</dbReference>
<evidence type="ECO:0000313" key="4">
    <source>
        <dbReference type="Proteomes" id="UP000549394"/>
    </source>
</evidence>
<keyword evidence="1" id="KW-0175">Coiled coil</keyword>
<keyword evidence="4" id="KW-1185">Reference proteome</keyword>
<dbReference type="GO" id="GO:1900025">
    <property type="term" value="P:negative regulation of substrate adhesion-dependent cell spreading"/>
    <property type="evidence" value="ECO:0007669"/>
    <property type="project" value="InterPro"/>
</dbReference>
<reference evidence="3 4" key="1">
    <citation type="submission" date="2020-08" db="EMBL/GenBank/DDBJ databases">
        <authorList>
            <person name="Hejnol A."/>
        </authorList>
    </citation>
    <scope>NUCLEOTIDE SEQUENCE [LARGE SCALE GENOMIC DNA]</scope>
</reference>
<dbReference type="EMBL" id="CAJFCJ010000009">
    <property type="protein sequence ID" value="CAD5119232.1"/>
    <property type="molecule type" value="Genomic_DNA"/>
</dbReference>
<dbReference type="GO" id="GO:0048203">
    <property type="term" value="P:vesicle targeting, trans-Golgi to endosome"/>
    <property type="evidence" value="ECO:0007669"/>
    <property type="project" value="InterPro"/>
</dbReference>
<accession>A0A7I8VSD8</accession>
<dbReference type="GO" id="GO:0035650">
    <property type="term" value="F:AP-1 adaptor complex binding"/>
    <property type="evidence" value="ECO:0007669"/>
    <property type="project" value="InterPro"/>
</dbReference>
<dbReference type="InterPro" id="IPR031483">
    <property type="entry name" value="AP1AR"/>
</dbReference>
<name>A0A7I8VSD8_9ANNE</name>
<proteinExistence type="predicted"/>
<evidence type="ECO:0000256" key="1">
    <source>
        <dbReference type="SAM" id="Coils"/>
    </source>
</evidence>
<organism evidence="3 4">
    <name type="scientific">Dimorphilus gyrociliatus</name>
    <dbReference type="NCBI Taxonomy" id="2664684"/>
    <lineage>
        <taxon>Eukaryota</taxon>
        <taxon>Metazoa</taxon>
        <taxon>Spiralia</taxon>
        <taxon>Lophotrochozoa</taxon>
        <taxon>Annelida</taxon>
        <taxon>Polychaeta</taxon>
        <taxon>Polychaeta incertae sedis</taxon>
        <taxon>Dinophilidae</taxon>
        <taxon>Dimorphilus</taxon>
    </lineage>
</organism>